<dbReference type="Proteomes" id="UP000262939">
    <property type="component" value="Unassembled WGS sequence"/>
</dbReference>
<feature type="domain" description="PAC" evidence="1">
    <location>
        <begin position="25"/>
        <end position="75"/>
    </location>
</feature>
<evidence type="ECO:0000259" key="1">
    <source>
        <dbReference type="PROSITE" id="PS50113"/>
    </source>
</evidence>
<sequence length="98" mass="11162">MVPEEYRELTERHAKSILDENKPTGIIEKQLRRFDSSLVDVETSCTPVLYEDKKAIQSVVRDITERKEIERTLEKVSKEINTLSAPVVPILEGVAVLP</sequence>
<reference evidence="2 3" key="1">
    <citation type="submission" date="2018-08" db="EMBL/GenBank/DDBJ databases">
        <title>Bacillus chawlae sp. nov., Bacillus glennii sp. nov., and Bacillus saganii sp. nov. Isolated from the Vehicle Assembly Building at Kennedy Space Center where the Viking Spacecraft were Assembled.</title>
        <authorList>
            <person name="Seuylemezian A."/>
            <person name="Vaishampayan P."/>
        </authorList>
    </citation>
    <scope>NUCLEOTIDE SEQUENCE [LARGE SCALE GENOMIC DNA]</scope>
    <source>
        <strain evidence="2 3">V44-8</strain>
    </source>
</reference>
<dbReference type="PROSITE" id="PS50113">
    <property type="entry name" value="PAC"/>
    <property type="match status" value="1"/>
</dbReference>
<dbReference type="NCBIfam" id="TIGR00229">
    <property type="entry name" value="sensory_box"/>
    <property type="match status" value="1"/>
</dbReference>
<dbReference type="InterPro" id="IPR035965">
    <property type="entry name" value="PAS-like_dom_sf"/>
</dbReference>
<dbReference type="RefSeq" id="WP_117320699.1">
    <property type="nucleotide sequence ID" value="NZ_QVTD01000001.1"/>
</dbReference>
<name>A0A372LJV5_9BACI</name>
<dbReference type="AlphaFoldDB" id="A0A372LJV5"/>
<gene>
    <name evidence="2" type="ORF">D0466_01055</name>
</gene>
<dbReference type="SMART" id="SM00086">
    <property type="entry name" value="PAC"/>
    <property type="match status" value="1"/>
</dbReference>
<dbReference type="Gene3D" id="3.30.450.20">
    <property type="entry name" value="PAS domain"/>
    <property type="match status" value="1"/>
</dbReference>
<evidence type="ECO:0000313" key="2">
    <source>
        <dbReference type="EMBL" id="RFU66728.1"/>
    </source>
</evidence>
<organism evidence="2 3">
    <name type="scientific">Peribacillus glennii</name>
    <dbReference type="NCBI Taxonomy" id="2303991"/>
    <lineage>
        <taxon>Bacteria</taxon>
        <taxon>Bacillati</taxon>
        <taxon>Bacillota</taxon>
        <taxon>Bacilli</taxon>
        <taxon>Bacillales</taxon>
        <taxon>Bacillaceae</taxon>
        <taxon>Peribacillus</taxon>
    </lineage>
</organism>
<dbReference type="SUPFAM" id="SSF55785">
    <property type="entry name" value="PYP-like sensor domain (PAS domain)"/>
    <property type="match status" value="1"/>
</dbReference>
<dbReference type="EMBL" id="QVTD01000001">
    <property type="protein sequence ID" value="RFU66728.1"/>
    <property type="molecule type" value="Genomic_DNA"/>
</dbReference>
<dbReference type="InterPro" id="IPR000700">
    <property type="entry name" value="PAS-assoc_C"/>
</dbReference>
<dbReference type="OrthoDB" id="2702602at2"/>
<protein>
    <submittedName>
        <fullName evidence="2">PAS domain S-box protein</fullName>
    </submittedName>
</protein>
<accession>A0A372LJV5</accession>
<comment type="caution">
    <text evidence="2">The sequence shown here is derived from an EMBL/GenBank/DDBJ whole genome shotgun (WGS) entry which is preliminary data.</text>
</comment>
<dbReference type="InterPro" id="IPR000014">
    <property type="entry name" value="PAS"/>
</dbReference>
<evidence type="ECO:0000313" key="3">
    <source>
        <dbReference type="Proteomes" id="UP000262939"/>
    </source>
</evidence>
<proteinExistence type="predicted"/>
<keyword evidence="3" id="KW-1185">Reference proteome</keyword>
<dbReference type="InterPro" id="IPR001610">
    <property type="entry name" value="PAC"/>
</dbReference>